<reference evidence="1" key="1">
    <citation type="submission" date="2020-08" db="EMBL/GenBank/DDBJ databases">
        <title>Plant Genome Project.</title>
        <authorList>
            <person name="Zhang R.-G."/>
        </authorList>
    </citation>
    <scope>NUCLEOTIDE SEQUENCE</scope>
    <source>
        <strain evidence="1">WSP0</strain>
        <tissue evidence="1">Leaf</tissue>
    </source>
</reference>
<protein>
    <submittedName>
        <fullName evidence="1">Uncharacterized protein</fullName>
    </submittedName>
</protein>
<accession>A0AAV6JN95</accession>
<dbReference type="EMBL" id="JACTNZ010000007">
    <property type="protein sequence ID" value="KAG5541510.1"/>
    <property type="molecule type" value="Genomic_DNA"/>
</dbReference>
<dbReference type="Proteomes" id="UP000823749">
    <property type="component" value="Chromosome 7"/>
</dbReference>
<keyword evidence="2" id="KW-1185">Reference proteome</keyword>
<sequence length="54" mass="6433">MTPEAQTAAGLWLFRLVRGRGSRKGWFIYRTCLFWGRRSLSQFVKRRLSAVERE</sequence>
<evidence type="ECO:0000313" key="2">
    <source>
        <dbReference type="Proteomes" id="UP000823749"/>
    </source>
</evidence>
<comment type="caution">
    <text evidence="1">The sequence shown here is derived from an EMBL/GenBank/DDBJ whole genome shotgun (WGS) entry which is preliminary data.</text>
</comment>
<name>A0AAV6JN95_9ERIC</name>
<gene>
    <name evidence="1" type="ORF">RHGRI_021365</name>
</gene>
<dbReference type="AlphaFoldDB" id="A0AAV6JN95"/>
<organism evidence="1 2">
    <name type="scientific">Rhododendron griersonianum</name>
    <dbReference type="NCBI Taxonomy" id="479676"/>
    <lineage>
        <taxon>Eukaryota</taxon>
        <taxon>Viridiplantae</taxon>
        <taxon>Streptophyta</taxon>
        <taxon>Embryophyta</taxon>
        <taxon>Tracheophyta</taxon>
        <taxon>Spermatophyta</taxon>
        <taxon>Magnoliopsida</taxon>
        <taxon>eudicotyledons</taxon>
        <taxon>Gunneridae</taxon>
        <taxon>Pentapetalae</taxon>
        <taxon>asterids</taxon>
        <taxon>Ericales</taxon>
        <taxon>Ericaceae</taxon>
        <taxon>Ericoideae</taxon>
        <taxon>Rhodoreae</taxon>
        <taxon>Rhododendron</taxon>
    </lineage>
</organism>
<proteinExistence type="predicted"/>
<evidence type="ECO:0000313" key="1">
    <source>
        <dbReference type="EMBL" id="KAG5541510.1"/>
    </source>
</evidence>